<keyword evidence="2" id="KW-0255">Endonuclease</keyword>
<sequence length="121" mass="14214">MISPYDVYLEKEDKKKEICVIPDISVMCDKNGFNEKRYCGVPTIIVEVLSSNWAEDMIKKLKLYEEYGVSEYWIVDPSSASFMVYSYDLEKKSYIHIHQKDNELCSKLFSDLKINMKSVFN</sequence>
<reference evidence="2 3" key="1">
    <citation type="submission" date="2016-10" db="EMBL/GenBank/DDBJ databases">
        <authorList>
            <person name="de Groot N.N."/>
        </authorList>
    </citation>
    <scope>NUCLEOTIDE SEQUENCE [LARGE SCALE GENOMIC DNA]</scope>
    <source>
        <strain evidence="2 3">DSM 12272</strain>
    </source>
</reference>
<organism evidence="2 3">
    <name type="scientific">Clostridium gasigenes</name>
    <dbReference type="NCBI Taxonomy" id="94869"/>
    <lineage>
        <taxon>Bacteria</taxon>
        <taxon>Bacillati</taxon>
        <taxon>Bacillota</taxon>
        <taxon>Clostridia</taxon>
        <taxon>Eubacteriales</taxon>
        <taxon>Clostridiaceae</taxon>
        <taxon>Clostridium</taxon>
    </lineage>
</organism>
<keyword evidence="3" id="KW-1185">Reference proteome</keyword>
<dbReference type="Pfam" id="PF05685">
    <property type="entry name" value="Uma2"/>
    <property type="match status" value="1"/>
</dbReference>
<protein>
    <submittedName>
        <fullName evidence="2">Putative restriction endonuclease</fullName>
    </submittedName>
</protein>
<gene>
    <name evidence="2" type="ORF">SAMN04488529_1122</name>
</gene>
<evidence type="ECO:0000259" key="1">
    <source>
        <dbReference type="Pfam" id="PF05685"/>
    </source>
</evidence>
<dbReference type="STRING" id="94869.SAMN04488529_1122"/>
<dbReference type="InterPro" id="IPR011335">
    <property type="entry name" value="Restrct_endonuc-II-like"/>
</dbReference>
<dbReference type="GO" id="GO:0004519">
    <property type="term" value="F:endonuclease activity"/>
    <property type="evidence" value="ECO:0007669"/>
    <property type="project" value="UniProtKB-KW"/>
</dbReference>
<proteinExistence type="predicted"/>
<dbReference type="PANTHER" id="PTHR34107">
    <property type="entry name" value="SLL0198 PROTEIN-RELATED"/>
    <property type="match status" value="1"/>
</dbReference>
<evidence type="ECO:0000313" key="3">
    <source>
        <dbReference type="Proteomes" id="UP000198597"/>
    </source>
</evidence>
<dbReference type="Gene3D" id="3.90.1570.10">
    <property type="entry name" value="tt1808, chain A"/>
    <property type="match status" value="1"/>
</dbReference>
<dbReference type="AlphaFoldDB" id="A0A1H0UP12"/>
<dbReference type="Proteomes" id="UP000198597">
    <property type="component" value="Unassembled WGS sequence"/>
</dbReference>
<keyword evidence="2" id="KW-0540">Nuclease</keyword>
<feature type="domain" description="Putative restriction endonuclease" evidence="1">
    <location>
        <begin position="20"/>
        <end position="94"/>
    </location>
</feature>
<dbReference type="PANTHER" id="PTHR34107:SF4">
    <property type="entry name" value="SLL1222 PROTEIN"/>
    <property type="match status" value="1"/>
</dbReference>
<accession>A0A1H0UP12</accession>
<dbReference type="InterPro" id="IPR012296">
    <property type="entry name" value="Nuclease_put_TT1808"/>
</dbReference>
<keyword evidence="2" id="KW-0378">Hydrolase</keyword>
<dbReference type="EMBL" id="FNJM01000012">
    <property type="protein sequence ID" value="SDP67957.1"/>
    <property type="molecule type" value="Genomic_DNA"/>
</dbReference>
<dbReference type="SUPFAM" id="SSF52980">
    <property type="entry name" value="Restriction endonuclease-like"/>
    <property type="match status" value="1"/>
</dbReference>
<dbReference type="InterPro" id="IPR008538">
    <property type="entry name" value="Uma2"/>
</dbReference>
<name>A0A1H0UP12_9CLOT</name>
<dbReference type="CDD" id="cd06260">
    <property type="entry name" value="DUF820-like"/>
    <property type="match status" value="1"/>
</dbReference>
<evidence type="ECO:0000313" key="2">
    <source>
        <dbReference type="EMBL" id="SDP67957.1"/>
    </source>
</evidence>